<sequence length="107" mass="12214">MADCTYADCRVPPERHNECAAAPISKCWGRLGHQHVPKRSQTPRDERECPAMLCLGHSDNIDNGTRYEGLRLSNRISHWDGDSGPKDYYLIEDRDTGEILLELEVME</sequence>
<protein>
    <submittedName>
        <fullName evidence="1">Uncharacterized protein</fullName>
    </submittedName>
</protein>
<dbReference type="AlphaFoldDB" id="A0A0F9CXG9"/>
<comment type="caution">
    <text evidence="1">The sequence shown here is derived from an EMBL/GenBank/DDBJ whole genome shotgun (WGS) entry which is preliminary data.</text>
</comment>
<dbReference type="EMBL" id="LAZR01042107">
    <property type="protein sequence ID" value="KKL10321.1"/>
    <property type="molecule type" value="Genomic_DNA"/>
</dbReference>
<accession>A0A0F9CXG9</accession>
<reference evidence="1" key="1">
    <citation type="journal article" date="2015" name="Nature">
        <title>Complex archaea that bridge the gap between prokaryotes and eukaryotes.</title>
        <authorList>
            <person name="Spang A."/>
            <person name="Saw J.H."/>
            <person name="Jorgensen S.L."/>
            <person name="Zaremba-Niedzwiedzka K."/>
            <person name="Martijn J."/>
            <person name="Lind A.E."/>
            <person name="van Eijk R."/>
            <person name="Schleper C."/>
            <person name="Guy L."/>
            <person name="Ettema T.J."/>
        </authorList>
    </citation>
    <scope>NUCLEOTIDE SEQUENCE</scope>
</reference>
<evidence type="ECO:0000313" key="1">
    <source>
        <dbReference type="EMBL" id="KKL10321.1"/>
    </source>
</evidence>
<gene>
    <name evidence="1" type="ORF">LCGC14_2557000</name>
</gene>
<name>A0A0F9CXG9_9ZZZZ</name>
<organism evidence="1">
    <name type="scientific">marine sediment metagenome</name>
    <dbReference type="NCBI Taxonomy" id="412755"/>
    <lineage>
        <taxon>unclassified sequences</taxon>
        <taxon>metagenomes</taxon>
        <taxon>ecological metagenomes</taxon>
    </lineage>
</organism>
<proteinExistence type="predicted"/>